<protein>
    <submittedName>
        <fullName evidence="2">Acetyl xylan esterase (AXE1)</fullName>
    </submittedName>
</protein>
<dbReference type="InterPro" id="IPR008391">
    <property type="entry name" value="AXE1_dom"/>
</dbReference>
<dbReference type="STRING" id="1150368.SAMN02927921_03267"/>
<proteinExistence type="predicted"/>
<dbReference type="EMBL" id="FPJE01000020">
    <property type="protein sequence ID" value="SFW68147.1"/>
    <property type="molecule type" value="Genomic_DNA"/>
</dbReference>
<name>A0A1K1R8J3_9FLAO</name>
<feature type="domain" description="Acetyl xylan esterase" evidence="1">
    <location>
        <begin position="43"/>
        <end position="154"/>
    </location>
</feature>
<evidence type="ECO:0000259" key="1">
    <source>
        <dbReference type="Pfam" id="PF05448"/>
    </source>
</evidence>
<gene>
    <name evidence="2" type="ORF">SAMN02927921_03267</name>
</gene>
<evidence type="ECO:0000313" key="2">
    <source>
        <dbReference type="EMBL" id="SFW68147.1"/>
    </source>
</evidence>
<dbReference type="SUPFAM" id="SSF53474">
    <property type="entry name" value="alpha/beta-Hydrolases"/>
    <property type="match status" value="1"/>
</dbReference>
<organism evidence="2 3">
    <name type="scientific">Sinomicrobium oceani</name>
    <dbReference type="NCBI Taxonomy" id="1150368"/>
    <lineage>
        <taxon>Bacteria</taxon>
        <taxon>Pseudomonadati</taxon>
        <taxon>Bacteroidota</taxon>
        <taxon>Flavobacteriia</taxon>
        <taxon>Flavobacteriales</taxon>
        <taxon>Flavobacteriaceae</taxon>
        <taxon>Sinomicrobium</taxon>
    </lineage>
</organism>
<keyword evidence="3" id="KW-1185">Reference proteome</keyword>
<reference evidence="2 3" key="1">
    <citation type="submission" date="2016-11" db="EMBL/GenBank/DDBJ databases">
        <authorList>
            <person name="Jaros S."/>
            <person name="Januszkiewicz K."/>
            <person name="Wedrychowicz H."/>
        </authorList>
    </citation>
    <scope>NUCLEOTIDE SEQUENCE [LARGE SCALE GENOMIC DNA]</scope>
    <source>
        <strain evidence="2 3">CGMCC 1.12145</strain>
    </source>
</reference>
<sequence>MRSLLVPYSLIVCFLLGGTKINAQHADLPRGVITDSVPIAESEGYNYALYLPENYTTARKWPVVFVFDIEGKGEKALEVFRQAPGSRNFILIGANNVENTTYESNFYTAKRLFDAVLDKFSIDRARIYLAGFGGGGRLATAIASISRDVDGVIACGAALPGNRNYQPEKNDFIFIGMVGDEDGNYREMTGTVNSLKSKKFESGLLVYEGDSFYPPGESIDKALRMLILKSIARGAVPEGTQIVDSLLKVDMDFNRMTERRGRSLYAFEDVEQLKEDYGNYVDKNVFRERKKEIRKTGQFRKQRNDNYGVEEEESYMLSDYLSFLSADLSKGDIAQLPAWEEEIKKLEKMEKGDNLARQKMASRTKNLLESGIREVIPALDTTNTDQMLFANAFMVLLNPDHEDAYLEVLRYSVKKGEYGMALFYLEQLLKQGFRDVARLNAMDDIALLRILPEYSDILEENGLKTLY</sequence>
<dbReference type="OrthoDB" id="1123157at2"/>
<dbReference type="InterPro" id="IPR029058">
    <property type="entry name" value="AB_hydrolase_fold"/>
</dbReference>
<dbReference type="Gene3D" id="3.40.50.1820">
    <property type="entry name" value="alpha/beta hydrolase"/>
    <property type="match status" value="1"/>
</dbReference>
<dbReference type="AlphaFoldDB" id="A0A1K1R8J3"/>
<accession>A0A1K1R8J3</accession>
<dbReference type="Pfam" id="PF05448">
    <property type="entry name" value="AXE1"/>
    <property type="match status" value="1"/>
</dbReference>
<dbReference type="Proteomes" id="UP000182248">
    <property type="component" value="Unassembled WGS sequence"/>
</dbReference>
<dbReference type="RefSeq" id="WP_139276274.1">
    <property type="nucleotide sequence ID" value="NZ_FPJE01000020.1"/>
</dbReference>
<evidence type="ECO:0000313" key="3">
    <source>
        <dbReference type="Proteomes" id="UP000182248"/>
    </source>
</evidence>